<dbReference type="InterPro" id="IPR001647">
    <property type="entry name" value="HTH_TetR"/>
</dbReference>
<evidence type="ECO:0000256" key="3">
    <source>
        <dbReference type="ARBA" id="ARBA00023163"/>
    </source>
</evidence>
<proteinExistence type="predicted"/>
<evidence type="ECO:0000313" key="7">
    <source>
        <dbReference type="Proteomes" id="UP000666369"/>
    </source>
</evidence>
<dbReference type="InterPro" id="IPR009057">
    <property type="entry name" value="Homeodomain-like_sf"/>
</dbReference>
<dbReference type="Pfam" id="PF00440">
    <property type="entry name" value="TetR_N"/>
    <property type="match status" value="1"/>
</dbReference>
<name>A0ABX0FHA0_9BURK</name>
<feature type="DNA-binding region" description="H-T-H motif" evidence="4">
    <location>
        <begin position="29"/>
        <end position="48"/>
    </location>
</feature>
<protein>
    <submittedName>
        <fullName evidence="6">Helix-turn-helix transcriptional regulator</fullName>
    </submittedName>
</protein>
<keyword evidence="2 4" id="KW-0238">DNA-binding</keyword>
<accession>A0ABX0FHA0</accession>
<keyword evidence="3" id="KW-0804">Transcription</keyword>
<dbReference type="EMBL" id="JAADJT010000002">
    <property type="protein sequence ID" value="NGZ83921.1"/>
    <property type="molecule type" value="Genomic_DNA"/>
</dbReference>
<dbReference type="PROSITE" id="PS50977">
    <property type="entry name" value="HTH_TETR_2"/>
    <property type="match status" value="1"/>
</dbReference>
<dbReference type="Gene3D" id="1.10.357.10">
    <property type="entry name" value="Tetracycline Repressor, domain 2"/>
    <property type="match status" value="1"/>
</dbReference>
<reference evidence="7" key="2">
    <citation type="submission" date="2023-07" db="EMBL/GenBank/DDBJ databases">
        <title>Duganella aceri sp. nov., isolated from tree sap.</title>
        <authorList>
            <person name="Kim I.S."/>
        </authorList>
    </citation>
    <scope>NUCLEOTIDE SEQUENCE [LARGE SCALE GENOMIC DNA]</scope>
    <source>
        <strain evidence="7">SAP-35</strain>
    </source>
</reference>
<gene>
    <name evidence="6" type="ORF">GW587_06575</name>
</gene>
<reference evidence="6 7" key="1">
    <citation type="submission" date="2020-01" db="EMBL/GenBank/DDBJ databases">
        <authorList>
            <person name="Lee S.D."/>
        </authorList>
    </citation>
    <scope>NUCLEOTIDE SEQUENCE [LARGE SCALE GENOMIC DNA]</scope>
    <source>
        <strain evidence="6 7">SAP-35</strain>
    </source>
</reference>
<feature type="domain" description="HTH tetR-type" evidence="5">
    <location>
        <begin position="6"/>
        <end position="66"/>
    </location>
</feature>
<dbReference type="Pfam" id="PF16925">
    <property type="entry name" value="TetR_C_13"/>
    <property type="match status" value="1"/>
</dbReference>
<evidence type="ECO:0000256" key="2">
    <source>
        <dbReference type="ARBA" id="ARBA00023125"/>
    </source>
</evidence>
<evidence type="ECO:0000313" key="6">
    <source>
        <dbReference type="EMBL" id="NGZ83921.1"/>
    </source>
</evidence>
<dbReference type="RefSeq" id="WP_166100138.1">
    <property type="nucleotide sequence ID" value="NZ_JAADJT010000002.1"/>
</dbReference>
<dbReference type="PANTHER" id="PTHR47506:SF10">
    <property type="entry name" value="TRANSCRIPTIONAL REGULATORY PROTEIN"/>
    <property type="match status" value="1"/>
</dbReference>
<evidence type="ECO:0000256" key="1">
    <source>
        <dbReference type="ARBA" id="ARBA00023015"/>
    </source>
</evidence>
<dbReference type="Proteomes" id="UP000666369">
    <property type="component" value="Unassembled WGS sequence"/>
</dbReference>
<dbReference type="SUPFAM" id="SSF48498">
    <property type="entry name" value="Tetracyclin repressor-like, C-terminal domain"/>
    <property type="match status" value="1"/>
</dbReference>
<dbReference type="InterPro" id="IPR036271">
    <property type="entry name" value="Tet_transcr_reg_TetR-rel_C_sf"/>
</dbReference>
<keyword evidence="1" id="KW-0805">Transcription regulation</keyword>
<dbReference type="PANTHER" id="PTHR47506">
    <property type="entry name" value="TRANSCRIPTIONAL REGULATORY PROTEIN"/>
    <property type="match status" value="1"/>
</dbReference>
<dbReference type="Gene3D" id="1.10.10.60">
    <property type="entry name" value="Homeodomain-like"/>
    <property type="match status" value="1"/>
</dbReference>
<comment type="caution">
    <text evidence="6">The sequence shown here is derived from an EMBL/GenBank/DDBJ whole genome shotgun (WGS) entry which is preliminary data.</text>
</comment>
<evidence type="ECO:0000256" key="4">
    <source>
        <dbReference type="PROSITE-ProRule" id="PRU00335"/>
    </source>
</evidence>
<organism evidence="6 7">
    <name type="scientific">Duganella aceris</name>
    <dbReference type="NCBI Taxonomy" id="2703883"/>
    <lineage>
        <taxon>Bacteria</taxon>
        <taxon>Pseudomonadati</taxon>
        <taxon>Pseudomonadota</taxon>
        <taxon>Betaproteobacteria</taxon>
        <taxon>Burkholderiales</taxon>
        <taxon>Oxalobacteraceae</taxon>
        <taxon>Telluria group</taxon>
        <taxon>Duganella</taxon>
    </lineage>
</organism>
<keyword evidence="7" id="KW-1185">Reference proteome</keyword>
<sequence>MARPREFNEVDAVRVVSRTFWRKGYQATSIRDIEEATGLTAGSIYKAYGSKRELFLLCLEQYMREDSYLALLLTMHDKPLDEALRRIFDAIIDSTRENSERPAGCLATNLVAELLKVDPELGEGASAGLAEMQKALRLRFQSAQECGDLEMDCDTLALGAYFMMVIQGMLVVSTSTKDVAAMKLARDIALSTLH</sequence>
<dbReference type="SUPFAM" id="SSF46689">
    <property type="entry name" value="Homeodomain-like"/>
    <property type="match status" value="1"/>
</dbReference>
<dbReference type="InterPro" id="IPR011075">
    <property type="entry name" value="TetR_C"/>
</dbReference>
<evidence type="ECO:0000259" key="5">
    <source>
        <dbReference type="PROSITE" id="PS50977"/>
    </source>
</evidence>